<accession>A0ABY1K9Y2</accession>
<keyword evidence="4" id="KW-1003">Cell membrane</keyword>
<reference evidence="14 15" key="1">
    <citation type="submission" date="2017-01" db="EMBL/GenBank/DDBJ databases">
        <authorList>
            <person name="Varghese N."/>
            <person name="Submissions S."/>
        </authorList>
    </citation>
    <scope>NUCLEOTIDE SEQUENCE [LARGE SCALE GENOMIC DNA]</scope>
    <source>
        <strain evidence="14 15">ATCC 23464</strain>
    </source>
</reference>
<evidence type="ECO:0000256" key="6">
    <source>
        <dbReference type="ARBA" id="ARBA00022960"/>
    </source>
</evidence>
<dbReference type="GO" id="GO:0051301">
    <property type="term" value="P:cell division"/>
    <property type="evidence" value="ECO:0007669"/>
    <property type="project" value="UniProtKB-KW"/>
</dbReference>
<dbReference type="PANTHER" id="PTHR30627">
    <property type="entry name" value="PEPTIDOGLYCAN D,D-TRANSPEPTIDASE"/>
    <property type="match status" value="1"/>
</dbReference>
<protein>
    <submittedName>
        <fullName evidence="14">Cell division protein FtsI/penicillin-binding protein 2</fullName>
    </submittedName>
</protein>
<dbReference type="InterPro" id="IPR050515">
    <property type="entry name" value="Beta-lactam/transpept"/>
</dbReference>
<keyword evidence="14" id="KW-0132">Cell division</keyword>
<evidence type="ECO:0000313" key="15">
    <source>
        <dbReference type="Proteomes" id="UP000186666"/>
    </source>
</evidence>
<keyword evidence="15" id="KW-1185">Reference proteome</keyword>
<feature type="transmembrane region" description="Helical" evidence="11">
    <location>
        <begin position="21"/>
        <end position="41"/>
    </location>
</feature>
<evidence type="ECO:0000259" key="12">
    <source>
        <dbReference type="Pfam" id="PF00905"/>
    </source>
</evidence>
<comment type="similarity">
    <text evidence="3">Belongs to the transpeptidase family.</text>
</comment>
<evidence type="ECO:0000256" key="5">
    <source>
        <dbReference type="ARBA" id="ARBA00022692"/>
    </source>
</evidence>
<dbReference type="Proteomes" id="UP000186666">
    <property type="component" value="Unassembled WGS sequence"/>
</dbReference>
<evidence type="ECO:0000256" key="7">
    <source>
        <dbReference type="ARBA" id="ARBA00022984"/>
    </source>
</evidence>
<dbReference type="RefSeq" id="WP_068583583.1">
    <property type="nucleotide sequence ID" value="NZ_FTNK01000015.1"/>
</dbReference>
<name>A0ABY1K9Y2_9BACL</name>
<keyword evidence="6" id="KW-0133">Cell shape</keyword>
<evidence type="ECO:0000256" key="2">
    <source>
        <dbReference type="ARBA" id="ARBA00004236"/>
    </source>
</evidence>
<evidence type="ECO:0000256" key="10">
    <source>
        <dbReference type="ARBA" id="ARBA00023316"/>
    </source>
</evidence>
<feature type="domain" description="Penicillin-binding protein transpeptidase" evidence="12">
    <location>
        <begin position="328"/>
        <end position="665"/>
    </location>
</feature>
<keyword evidence="8 11" id="KW-1133">Transmembrane helix</keyword>
<evidence type="ECO:0000256" key="1">
    <source>
        <dbReference type="ARBA" id="ARBA00004167"/>
    </source>
</evidence>
<dbReference type="SUPFAM" id="SSF56601">
    <property type="entry name" value="beta-lactamase/transpeptidase-like"/>
    <property type="match status" value="1"/>
</dbReference>
<evidence type="ECO:0000256" key="9">
    <source>
        <dbReference type="ARBA" id="ARBA00023136"/>
    </source>
</evidence>
<evidence type="ECO:0000313" key="14">
    <source>
        <dbReference type="EMBL" id="SIR48338.1"/>
    </source>
</evidence>
<keyword evidence="9 11" id="KW-0472">Membrane</keyword>
<dbReference type="Pfam" id="PF03717">
    <property type="entry name" value="PBP_dimer"/>
    <property type="match status" value="1"/>
</dbReference>
<evidence type="ECO:0000256" key="3">
    <source>
        <dbReference type="ARBA" id="ARBA00007171"/>
    </source>
</evidence>
<keyword evidence="10" id="KW-0961">Cell wall biogenesis/degradation</keyword>
<dbReference type="SUPFAM" id="SSF56519">
    <property type="entry name" value="Penicillin binding protein dimerisation domain"/>
    <property type="match status" value="1"/>
</dbReference>
<evidence type="ECO:0000256" key="11">
    <source>
        <dbReference type="SAM" id="Phobius"/>
    </source>
</evidence>
<keyword evidence="14" id="KW-0131">Cell cycle</keyword>
<organism evidence="14 15">
    <name type="scientific">Paenibacillus macquariensis</name>
    <dbReference type="NCBI Taxonomy" id="948756"/>
    <lineage>
        <taxon>Bacteria</taxon>
        <taxon>Bacillati</taxon>
        <taxon>Bacillota</taxon>
        <taxon>Bacilli</taxon>
        <taxon>Bacillales</taxon>
        <taxon>Paenibacillaceae</taxon>
        <taxon>Paenibacillus</taxon>
    </lineage>
</organism>
<dbReference type="EMBL" id="FTNK01000015">
    <property type="protein sequence ID" value="SIR48338.1"/>
    <property type="molecule type" value="Genomic_DNA"/>
</dbReference>
<keyword evidence="7" id="KW-0573">Peptidoglycan synthesis</keyword>
<gene>
    <name evidence="14" type="ORF">SAMN05421578_115108</name>
</gene>
<sequence length="693" mass="77798">MFNMNQAANKDPRRAYFALRINVFFFSTFIIFCVIIVRLAILQFVEGSTLTEKETNGLIKTVALSPIRGIIYDDTHTKLAYSTPIRSLFITLMEDYSLAKEDILIKKKKPLVRPAAFQLAKEMEQAFIKLDPKGEKLTQQNIIDAMDLEFLKGPGYQPRRIKTDLNPAEIAYFSEHKTAFPGIEIEIAEESLRHYNPETIAVQTVGYIKYFKSSKEIYSKIDAVQKVKGTQKNPGLTYTEDEIVGYDGIEFSFQDELRGENGYKEVSVNAQNMPIAVERVIPPKKGHDIYLTINKNVQLKAEQAITEQLQWLHTNMVPGKTHQNAITGYAVAMEVDTGKVIAMASMPDYNTNVWKSSGSKNISTEDYERIKNNYQNGTITPYSSGKSVNDLDSILLLGSTIKPLTVLIGLEEGLFKTTDTYIDQGVTYIGKEGHEQPIRNSSGHVIGAMRPSKAIKESSNVFMVDMIGKRLNKKYPGDEGVHVWDRYMKKFGLGVSTGVDLPNEYFGRLEYMNKEQAGSNLAALAYASFGQQGKYSTLQLAQYTTMLANEGKRMKPQLVNEIKEQDGTLVKKFKPVVLNEIKLDKRYWQEIKQGMNTTVSAFEGFPYDFARKTGTSEQKAKGKMRDNGIFIAYAPRDNPKLAIAVVVPEGGFGAQSAAPIARKIFDAYDQEYGLDGNPKKYTPITESTSLSVR</sequence>
<dbReference type="PANTHER" id="PTHR30627:SF2">
    <property type="entry name" value="PEPTIDOGLYCAN D,D-TRANSPEPTIDASE MRDA"/>
    <property type="match status" value="1"/>
</dbReference>
<comment type="caution">
    <text evidence="14">The sequence shown here is derived from an EMBL/GenBank/DDBJ whole genome shotgun (WGS) entry which is preliminary data.</text>
</comment>
<dbReference type="InterPro" id="IPR001460">
    <property type="entry name" value="PCN-bd_Tpept"/>
</dbReference>
<dbReference type="InterPro" id="IPR036138">
    <property type="entry name" value="PBP_dimer_sf"/>
</dbReference>
<proteinExistence type="inferred from homology"/>
<keyword evidence="5 11" id="KW-0812">Transmembrane</keyword>
<dbReference type="InterPro" id="IPR005311">
    <property type="entry name" value="PBP_dimer"/>
</dbReference>
<dbReference type="Gene3D" id="3.40.710.10">
    <property type="entry name" value="DD-peptidase/beta-lactamase superfamily"/>
    <property type="match status" value="1"/>
</dbReference>
<dbReference type="Gene3D" id="3.90.1310.10">
    <property type="entry name" value="Penicillin-binding protein 2a (Domain 2)"/>
    <property type="match status" value="1"/>
</dbReference>
<comment type="subcellular location">
    <subcellularLocation>
        <location evidence="2">Cell membrane</location>
    </subcellularLocation>
    <subcellularLocation>
        <location evidence="1">Membrane</location>
        <topology evidence="1">Single-pass membrane protein</topology>
    </subcellularLocation>
</comment>
<evidence type="ECO:0000256" key="4">
    <source>
        <dbReference type="ARBA" id="ARBA00022475"/>
    </source>
</evidence>
<evidence type="ECO:0000256" key="8">
    <source>
        <dbReference type="ARBA" id="ARBA00022989"/>
    </source>
</evidence>
<feature type="domain" description="Penicillin-binding protein dimerisation" evidence="13">
    <location>
        <begin position="65"/>
        <end position="276"/>
    </location>
</feature>
<evidence type="ECO:0000259" key="13">
    <source>
        <dbReference type="Pfam" id="PF03717"/>
    </source>
</evidence>
<dbReference type="InterPro" id="IPR012338">
    <property type="entry name" value="Beta-lactam/transpept-like"/>
</dbReference>
<dbReference type="Pfam" id="PF00905">
    <property type="entry name" value="Transpeptidase"/>
    <property type="match status" value="1"/>
</dbReference>